<geneLocation type="mitochondrion" evidence="2"/>
<reference evidence="2" key="1">
    <citation type="journal article" date="2018" name="Int. J. Biol. Macromol.">
        <title>Characterization of the mitochondrial genomes of three species in the ectomycorrhizal genus Cantharellus and phylogeny of Agaricomycetes.</title>
        <authorList>
            <person name="Li Q."/>
            <person name="Liao M."/>
            <person name="Yang M."/>
            <person name="Xiong C."/>
            <person name="Jin X."/>
            <person name="Chen Z."/>
            <person name="Huang W."/>
        </authorList>
    </citation>
    <scope>NUCLEOTIDE SEQUENCE</scope>
    <source>
        <strain evidence="2">S144</strain>
    </source>
</reference>
<feature type="transmembrane region" description="Helical" evidence="1">
    <location>
        <begin position="275"/>
        <end position="300"/>
    </location>
</feature>
<evidence type="ECO:0000313" key="2">
    <source>
        <dbReference type="EMBL" id="AWA82224.1"/>
    </source>
</evidence>
<keyword evidence="1" id="KW-0812">Transmembrane</keyword>
<dbReference type="AlphaFoldDB" id="A0A2U3TMN7"/>
<accession>A0A2U3TMN7</accession>
<organism evidence="2">
    <name type="scientific">Cantharellus lutescens</name>
    <dbReference type="NCBI Taxonomy" id="104198"/>
    <lineage>
        <taxon>Eukaryota</taxon>
        <taxon>Fungi</taxon>
        <taxon>Dikarya</taxon>
        <taxon>Basidiomycota</taxon>
        <taxon>Agaricomycotina</taxon>
        <taxon>Agaricomycetes</taxon>
        <taxon>Cantharellales</taxon>
        <taxon>Hydnaceae</taxon>
        <taxon>Cantharellus</taxon>
    </lineage>
</organism>
<dbReference type="RefSeq" id="YP_009486099.1">
    <property type="nucleotide sequence ID" value="NC_037757.1"/>
</dbReference>
<keyword evidence="2" id="KW-0496">Mitochondrion</keyword>
<dbReference type="GeneID" id="36938748"/>
<sequence>MKNIFINFFNNTIYCFKVLNNLKQLQSDRNRIRTEGLLRMFGLLSSTVLLKKNMQKFVTTHYNRLYFGNILLLFLDLSLLALVLGCLLYDILLLLSSILDKMDNIYCIDNFINYMSANQNSTSTTNTTIMHSNEGWAQGIKSIFIYGTGALRLQLLRSGGTPLQRGFVIGSTIAADAATTALKNAINDPEYVEKHINSWKRVFRDKGTLEIHVDKDYETLSKATKIKNNLIPDDINSFSETLLNSILNYLKPILEPISVDYSNEILANQIYGISIILFILSILILILLIAFMINILIFVYSDKLMKLFTNKYIIWYISFNKKIIGIEICFIGASLIYFMYFLSYGIHFIATHPIIFN</sequence>
<feature type="transmembrane region" description="Helical" evidence="1">
    <location>
        <begin position="70"/>
        <end position="95"/>
    </location>
</feature>
<keyword evidence="1" id="KW-1133">Transmembrane helix</keyword>
<gene>
    <name evidence="2" type="primary">orf357</name>
</gene>
<evidence type="ECO:0000256" key="1">
    <source>
        <dbReference type="SAM" id="Phobius"/>
    </source>
</evidence>
<proteinExistence type="predicted"/>
<protein>
    <submittedName>
        <fullName evidence="2">Uncharacterized protein</fullName>
    </submittedName>
</protein>
<dbReference type="EMBL" id="MG602719">
    <property type="protein sequence ID" value="AWA82224.1"/>
    <property type="molecule type" value="Genomic_DNA"/>
</dbReference>
<keyword evidence="1" id="KW-0472">Membrane</keyword>
<name>A0A2U3TMN7_9AGAM</name>
<feature type="transmembrane region" description="Helical" evidence="1">
    <location>
        <begin position="323"/>
        <end position="342"/>
    </location>
</feature>